<dbReference type="CDD" id="cd06470">
    <property type="entry name" value="ACD_IbpA-B_like"/>
    <property type="match status" value="1"/>
</dbReference>
<dbReference type="InterPro" id="IPR002068">
    <property type="entry name" value="A-crystallin/Hsp20_dom"/>
</dbReference>
<keyword evidence="1" id="KW-0346">Stress response</keyword>
<feature type="domain" description="SHSP" evidence="2">
    <location>
        <begin position="36"/>
        <end position="156"/>
    </location>
</feature>
<dbReference type="PROSITE" id="PS01031">
    <property type="entry name" value="SHSP"/>
    <property type="match status" value="1"/>
</dbReference>
<dbReference type="EMBL" id="UINC01053333">
    <property type="protein sequence ID" value="SVB69724.1"/>
    <property type="molecule type" value="Genomic_DNA"/>
</dbReference>
<evidence type="ECO:0000259" key="2">
    <source>
        <dbReference type="PROSITE" id="PS01031"/>
    </source>
</evidence>
<name>A0A382G521_9ZZZZ</name>
<dbReference type="Gene3D" id="2.60.40.790">
    <property type="match status" value="1"/>
</dbReference>
<protein>
    <recommendedName>
        <fullName evidence="2">SHSP domain-containing protein</fullName>
    </recommendedName>
</protein>
<dbReference type="SUPFAM" id="SSF49764">
    <property type="entry name" value="HSP20-like chaperones"/>
    <property type="match status" value="1"/>
</dbReference>
<proteinExistence type="predicted"/>
<dbReference type="InterPro" id="IPR008978">
    <property type="entry name" value="HSP20-like_chaperone"/>
</dbReference>
<dbReference type="InterPro" id="IPR037913">
    <property type="entry name" value="ACD_IbpA/B"/>
</dbReference>
<dbReference type="AlphaFoldDB" id="A0A382G521"/>
<organism evidence="3">
    <name type="scientific">marine metagenome</name>
    <dbReference type="NCBI Taxonomy" id="408172"/>
    <lineage>
        <taxon>unclassified sequences</taxon>
        <taxon>metagenomes</taxon>
        <taxon>ecological metagenomes</taxon>
    </lineage>
</organism>
<sequence>MYTLAPHTFPTPQDLQKMLGFSVGFDGFFNRLSSVDIAQSGYPPYNIRKLNDLQYVVELALAGFSKSDIEVEVTDGTLTIRTATAKDDGADNDEKSSNNEIGFVHQGIAKRSFSRQFNLSDDIIVKNADLQDGMLIVNLERVIPDEKKPRLIPIGQ</sequence>
<dbReference type="PANTHER" id="PTHR47062:SF1">
    <property type="entry name" value="SMALL HEAT SHOCK PROTEIN IBPA"/>
    <property type="match status" value="1"/>
</dbReference>
<reference evidence="3" key="1">
    <citation type="submission" date="2018-05" db="EMBL/GenBank/DDBJ databases">
        <authorList>
            <person name="Lanie J.A."/>
            <person name="Ng W.-L."/>
            <person name="Kazmierczak K.M."/>
            <person name="Andrzejewski T.M."/>
            <person name="Davidsen T.M."/>
            <person name="Wayne K.J."/>
            <person name="Tettelin H."/>
            <person name="Glass J.I."/>
            <person name="Rusch D."/>
            <person name="Podicherti R."/>
            <person name="Tsui H.-C.T."/>
            <person name="Winkler M.E."/>
        </authorList>
    </citation>
    <scope>NUCLEOTIDE SEQUENCE</scope>
</reference>
<evidence type="ECO:0000313" key="3">
    <source>
        <dbReference type="EMBL" id="SVB69724.1"/>
    </source>
</evidence>
<dbReference type="Pfam" id="PF00011">
    <property type="entry name" value="HSP20"/>
    <property type="match status" value="1"/>
</dbReference>
<gene>
    <name evidence="3" type="ORF">METZ01_LOCUS222578</name>
</gene>
<dbReference type="PANTHER" id="PTHR47062">
    <property type="match status" value="1"/>
</dbReference>
<accession>A0A382G521</accession>
<evidence type="ECO:0000256" key="1">
    <source>
        <dbReference type="ARBA" id="ARBA00023016"/>
    </source>
</evidence>